<keyword evidence="2" id="KW-0285">Flavoprotein</keyword>
<dbReference type="EMBL" id="KZ824682">
    <property type="protein sequence ID" value="RAK73255.1"/>
    <property type="molecule type" value="Genomic_DNA"/>
</dbReference>
<keyword evidence="4" id="KW-0560">Oxidoreductase</keyword>
<evidence type="ECO:0000256" key="4">
    <source>
        <dbReference type="ARBA" id="ARBA00023002"/>
    </source>
</evidence>
<dbReference type="Pfam" id="PF01494">
    <property type="entry name" value="FAD_binding_3"/>
    <property type="match status" value="1"/>
</dbReference>
<feature type="domain" description="FAD-binding" evidence="5">
    <location>
        <begin position="12"/>
        <end position="364"/>
    </location>
</feature>
<dbReference type="GeneID" id="63866221"/>
<dbReference type="GO" id="GO:0016491">
    <property type="term" value="F:oxidoreductase activity"/>
    <property type="evidence" value="ECO:0007669"/>
    <property type="project" value="UniProtKB-KW"/>
</dbReference>
<keyword evidence="7" id="KW-1185">Reference proteome</keyword>
<evidence type="ECO:0000259" key="5">
    <source>
        <dbReference type="Pfam" id="PF01494"/>
    </source>
</evidence>
<dbReference type="InterPro" id="IPR050816">
    <property type="entry name" value="Flavin-dep_Halogenase_NPB"/>
</dbReference>
<gene>
    <name evidence="6" type="ORF">BO72DRAFT_500213</name>
</gene>
<evidence type="ECO:0000313" key="7">
    <source>
        <dbReference type="Proteomes" id="UP000249789"/>
    </source>
</evidence>
<dbReference type="RefSeq" id="XP_040797265.1">
    <property type="nucleotide sequence ID" value="XM_040948888.1"/>
</dbReference>
<dbReference type="Proteomes" id="UP000249789">
    <property type="component" value="Unassembled WGS sequence"/>
</dbReference>
<evidence type="ECO:0000313" key="6">
    <source>
        <dbReference type="EMBL" id="RAK73255.1"/>
    </source>
</evidence>
<dbReference type="Gene3D" id="3.50.50.60">
    <property type="entry name" value="FAD/NAD(P)-binding domain"/>
    <property type="match status" value="1"/>
</dbReference>
<dbReference type="PRINTS" id="PR00420">
    <property type="entry name" value="RNGMNOXGNASE"/>
</dbReference>
<dbReference type="VEuPathDB" id="FungiDB:BO72DRAFT_500213"/>
<dbReference type="InterPro" id="IPR002938">
    <property type="entry name" value="FAD-bd"/>
</dbReference>
<dbReference type="PANTHER" id="PTHR43747">
    <property type="entry name" value="FAD-BINDING PROTEIN"/>
    <property type="match status" value="1"/>
</dbReference>
<evidence type="ECO:0000256" key="2">
    <source>
        <dbReference type="ARBA" id="ARBA00022630"/>
    </source>
</evidence>
<sequence length="487" mass="53949">MVTISQNIPGRCTVLVIGGGPGGSYCAAALAREGIDTVLLEADQFPRYHIGESMLPSMRHLLRFIDLDQAFDHYGFTKKFGASFKLDKAKRAGNTDFLAAGGPDNYAWNVVRSEADYLMFQHAATCGAKTFDGVMVKSIQFAPDAYSQLGKPVSASYVSQLDESREVREIAFDYLVDASGRRGLLSTKYLHNRRYNESLKNIAHWGYWQGAEPYAKDTSLENQPFFEALHDESGWVWLIPLHNGTVSVGIVRNRKTWTVKKRESGLGQEEFYHHTLNLVPEIQRLLCKAELISPIKSACDYSYSASAYAIPHARIVGDAGCFIDPYFSSGVHLALVGGLSAATTICAALRGDCDEALAASWHSDKVSDSYIRFMLVVMSAYQQIRSQSKPVLSDLHEDNFDRAFNIIRPIIQGTADVSPDKITQEELDQTINFCAAAHGSEDEIRHHVRKLLRTEDTLNMDSFSTDVINGFVPNLKQGNLGLIKSAA</sequence>
<organism evidence="6 7">
    <name type="scientific">Aspergillus fijiensis CBS 313.89</name>
    <dbReference type="NCBI Taxonomy" id="1448319"/>
    <lineage>
        <taxon>Eukaryota</taxon>
        <taxon>Fungi</taxon>
        <taxon>Dikarya</taxon>
        <taxon>Ascomycota</taxon>
        <taxon>Pezizomycotina</taxon>
        <taxon>Eurotiomycetes</taxon>
        <taxon>Eurotiomycetidae</taxon>
        <taxon>Eurotiales</taxon>
        <taxon>Aspergillaceae</taxon>
        <taxon>Aspergillus</taxon>
    </lineage>
</organism>
<comment type="similarity">
    <text evidence="1">Belongs to the flavin-dependent halogenase family.</text>
</comment>
<dbReference type="AlphaFoldDB" id="A0A8G1RK66"/>
<evidence type="ECO:0000256" key="3">
    <source>
        <dbReference type="ARBA" id="ARBA00022827"/>
    </source>
</evidence>
<protein>
    <submittedName>
        <fullName evidence="6">FAD/NAD(P)-binding domain-containing protein</fullName>
    </submittedName>
</protein>
<dbReference type="OrthoDB" id="3340390at2759"/>
<dbReference type="GO" id="GO:0071949">
    <property type="term" value="F:FAD binding"/>
    <property type="evidence" value="ECO:0007669"/>
    <property type="project" value="InterPro"/>
</dbReference>
<proteinExistence type="inferred from homology"/>
<dbReference type="InterPro" id="IPR036188">
    <property type="entry name" value="FAD/NAD-bd_sf"/>
</dbReference>
<accession>A0A8G1RK66</accession>
<dbReference type="PANTHER" id="PTHR43747:SF5">
    <property type="entry name" value="FAD-BINDING DOMAIN-CONTAINING PROTEIN"/>
    <property type="match status" value="1"/>
</dbReference>
<keyword evidence="3" id="KW-0274">FAD</keyword>
<dbReference type="SUPFAM" id="SSF51905">
    <property type="entry name" value="FAD/NAD(P)-binding domain"/>
    <property type="match status" value="1"/>
</dbReference>
<reference evidence="6 7" key="1">
    <citation type="submission" date="2018-02" db="EMBL/GenBank/DDBJ databases">
        <title>The genomes of Aspergillus section Nigri reveals drivers in fungal speciation.</title>
        <authorList>
            <consortium name="DOE Joint Genome Institute"/>
            <person name="Vesth T.C."/>
            <person name="Nybo J."/>
            <person name="Theobald S."/>
            <person name="Brandl J."/>
            <person name="Frisvad J.C."/>
            <person name="Nielsen K.F."/>
            <person name="Lyhne E.K."/>
            <person name="Kogle M.E."/>
            <person name="Kuo A."/>
            <person name="Riley R."/>
            <person name="Clum A."/>
            <person name="Nolan M."/>
            <person name="Lipzen A."/>
            <person name="Salamov A."/>
            <person name="Henrissat B."/>
            <person name="Wiebenga A."/>
            <person name="De vries R.P."/>
            <person name="Grigoriev I.V."/>
            <person name="Mortensen U.H."/>
            <person name="Andersen M.R."/>
            <person name="Baker S.E."/>
        </authorList>
    </citation>
    <scope>NUCLEOTIDE SEQUENCE [LARGE SCALE GENOMIC DNA]</scope>
    <source>
        <strain evidence="6 7">CBS 313.89</strain>
    </source>
</reference>
<evidence type="ECO:0000256" key="1">
    <source>
        <dbReference type="ARBA" id="ARBA00005706"/>
    </source>
</evidence>
<name>A0A8G1RK66_9EURO</name>